<dbReference type="OMA" id="MISRECL"/>
<keyword evidence="2" id="KW-1185">Reference proteome</keyword>
<dbReference type="FunCoup" id="A0A0G4FYK6">
    <property type="interactions" value="12"/>
</dbReference>
<evidence type="ECO:0000313" key="1">
    <source>
        <dbReference type="EMBL" id="CEM20450.1"/>
    </source>
</evidence>
<proteinExistence type="predicted"/>
<dbReference type="Proteomes" id="UP000041254">
    <property type="component" value="Unassembled WGS sequence"/>
</dbReference>
<protein>
    <submittedName>
        <fullName evidence="1">Uncharacterized protein</fullName>
    </submittedName>
</protein>
<dbReference type="VEuPathDB" id="CryptoDB:Vbra_16457"/>
<organism evidence="1 2">
    <name type="scientific">Vitrella brassicaformis (strain CCMP3155)</name>
    <dbReference type="NCBI Taxonomy" id="1169540"/>
    <lineage>
        <taxon>Eukaryota</taxon>
        <taxon>Sar</taxon>
        <taxon>Alveolata</taxon>
        <taxon>Colpodellida</taxon>
        <taxon>Vitrellaceae</taxon>
        <taxon>Vitrella</taxon>
    </lineage>
</organism>
<gene>
    <name evidence="1" type="ORF">Vbra_16457</name>
</gene>
<reference evidence="1 2" key="1">
    <citation type="submission" date="2014-11" db="EMBL/GenBank/DDBJ databases">
        <authorList>
            <person name="Zhu J."/>
            <person name="Qi W."/>
            <person name="Song R."/>
        </authorList>
    </citation>
    <scope>NUCLEOTIDE SEQUENCE [LARGE SCALE GENOMIC DNA]</scope>
</reference>
<dbReference type="InParanoid" id="A0A0G4FYK6"/>
<accession>A0A0G4FYK6</accession>
<evidence type="ECO:0000313" key="2">
    <source>
        <dbReference type="Proteomes" id="UP000041254"/>
    </source>
</evidence>
<name>A0A0G4FYK6_VITBC</name>
<sequence>MASVGEARSSVQRYLTCMRSTGDTEQCQYLQKQLIDATADVVSRECYHHVENFQRCFVHRYRLNFCDEDLVNKLLACQARYTSHVLM</sequence>
<dbReference type="EMBL" id="CDMY01000529">
    <property type="protein sequence ID" value="CEM20450.1"/>
    <property type="molecule type" value="Genomic_DNA"/>
</dbReference>
<dbReference type="AlphaFoldDB" id="A0A0G4FYK6"/>